<feature type="signal peptide" evidence="2">
    <location>
        <begin position="1"/>
        <end position="18"/>
    </location>
</feature>
<dbReference type="PROSITE" id="PS51257">
    <property type="entry name" value="PROKAR_LIPOPROTEIN"/>
    <property type="match status" value="1"/>
</dbReference>
<gene>
    <name evidence="3" type="ORF">DFR29_112196</name>
</gene>
<dbReference type="InterPro" id="IPR005624">
    <property type="entry name" value="PduO/GlcC-like"/>
</dbReference>
<dbReference type="SUPFAM" id="SSF143744">
    <property type="entry name" value="GlcG-like"/>
    <property type="match status" value="3"/>
</dbReference>
<dbReference type="OrthoDB" id="9121915at2"/>
<dbReference type="EMBL" id="SNZH01000012">
    <property type="protein sequence ID" value="TDR40882.1"/>
    <property type="molecule type" value="Genomic_DNA"/>
</dbReference>
<keyword evidence="2" id="KW-0732">Signal</keyword>
<evidence type="ECO:0000256" key="2">
    <source>
        <dbReference type="SAM" id="SignalP"/>
    </source>
</evidence>
<evidence type="ECO:0000256" key="1">
    <source>
        <dbReference type="SAM" id="MobiDB-lite"/>
    </source>
</evidence>
<evidence type="ECO:0000313" key="3">
    <source>
        <dbReference type="EMBL" id="TDR40882.1"/>
    </source>
</evidence>
<accession>A0A4R6YS53</accession>
<dbReference type="Pfam" id="PF03928">
    <property type="entry name" value="HbpS-like"/>
    <property type="match status" value="2"/>
</dbReference>
<reference evidence="3 4" key="1">
    <citation type="submission" date="2019-03" db="EMBL/GenBank/DDBJ databases">
        <title>Genomic Encyclopedia of Type Strains, Phase IV (KMG-IV): sequencing the most valuable type-strain genomes for metagenomic binning, comparative biology and taxonomic classification.</title>
        <authorList>
            <person name="Goeker M."/>
        </authorList>
    </citation>
    <scope>NUCLEOTIDE SEQUENCE [LARGE SCALE GENOMIC DNA]</scope>
    <source>
        <strain evidence="3 4">DSM 21667</strain>
    </source>
</reference>
<comment type="caution">
    <text evidence="3">The sequence shown here is derived from an EMBL/GenBank/DDBJ whole genome shotgun (WGS) entry which is preliminary data.</text>
</comment>
<dbReference type="Proteomes" id="UP000295293">
    <property type="component" value="Unassembled WGS sequence"/>
</dbReference>
<organism evidence="3 4">
    <name type="scientific">Tahibacter aquaticus</name>
    <dbReference type="NCBI Taxonomy" id="520092"/>
    <lineage>
        <taxon>Bacteria</taxon>
        <taxon>Pseudomonadati</taxon>
        <taxon>Pseudomonadota</taxon>
        <taxon>Gammaproteobacteria</taxon>
        <taxon>Lysobacterales</taxon>
        <taxon>Rhodanobacteraceae</taxon>
        <taxon>Tahibacter</taxon>
    </lineage>
</organism>
<dbReference type="InterPro" id="IPR038084">
    <property type="entry name" value="PduO/GlcC-like_sf"/>
</dbReference>
<proteinExistence type="predicted"/>
<protein>
    <submittedName>
        <fullName evidence="3">Heme-degrading protein</fullName>
    </submittedName>
</protein>
<dbReference type="RefSeq" id="WP_133820243.1">
    <property type="nucleotide sequence ID" value="NZ_SNZH01000012.1"/>
</dbReference>
<dbReference type="AlphaFoldDB" id="A0A4R6YS53"/>
<dbReference type="Gene3D" id="3.30.450.150">
    <property type="entry name" value="Haem-degrading domain"/>
    <property type="match status" value="3"/>
</dbReference>
<keyword evidence="4" id="KW-1185">Reference proteome</keyword>
<feature type="chain" id="PRO_5020759335" evidence="2">
    <location>
        <begin position="19"/>
        <end position="685"/>
    </location>
</feature>
<evidence type="ECO:0000313" key="4">
    <source>
        <dbReference type="Proteomes" id="UP000295293"/>
    </source>
</evidence>
<name>A0A4R6YS53_9GAMM</name>
<sequence>MGRSPFHGLLAGFCLALAACSGGSNSGSTVGTAPPTNPPPGSTDSGCSGSCGNAQSFLSEDDVRKVIAQGVAEARAQGRPATFVVVDRVGNVLAAYAMAGAPPTVKVSSGRGVVGGLEGLDVPAEFAAIAKALTAVYFSSEGNAFTSRTAGQIAQEHFNPGDRTAPSGPLFGVQFSQLPCSDISARFTSGTGAGPHRSPIGLSPDPGGIPLYKAGVPVGAVAAAGVDDTYGLDDNAGDRDRNLDEYAALAATYGFAAPQDRRADRITAGGLTLRFTDVEFSELARDPATAPAFASLTPADGALLRVPGYADPVVLRGLALGTVESGIRPDTTDYPGLDAFVLDDGSGTNRYPPRAGTDGAAALNAAEVRTIVQEALKVAARTRAQVRKPLGSRAGETVVVVDTNGAVLALARSRDALVDAVDVTTQKARTAAFFSGTYTAGDIALSPTARYLRAALNLGAGRVDLFTVAQSAPAAYVPLLRGFLGLPQAWSDGQVAYSLRTIGNLSRPFYPDGVPGTPPGPLSLAFARWSPFQDGLELDLVYNQIAAHVAFYLNQKGLALTLDGVPAAPAPTPADPIPVPDVGRNCTGIPRLPNGITLFGGGFPIYRGNVLVGGVAASGDGTDQSDLVAFLGLHNAGVALNTGVGNAPVNLRADKLVPSGARLSYVQCPQSPFLNSTEQFVCEGK</sequence>
<feature type="region of interest" description="Disordered" evidence="1">
    <location>
        <begin position="26"/>
        <end position="48"/>
    </location>
</feature>